<evidence type="ECO:0000259" key="18">
    <source>
        <dbReference type="Pfam" id="PF02776"/>
    </source>
</evidence>
<dbReference type="NCBIfam" id="NF005824">
    <property type="entry name" value="PRK07710.1"/>
    <property type="match status" value="1"/>
</dbReference>
<dbReference type="Pfam" id="PF02776">
    <property type="entry name" value="TPP_enzyme_N"/>
    <property type="match status" value="1"/>
</dbReference>
<dbReference type="GO" id="GO:0000287">
    <property type="term" value="F:magnesium ion binding"/>
    <property type="evidence" value="ECO:0007669"/>
    <property type="project" value="UniProtKB-UniRule"/>
</dbReference>
<evidence type="ECO:0000259" key="17">
    <source>
        <dbReference type="Pfam" id="PF02775"/>
    </source>
</evidence>
<evidence type="ECO:0000256" key="5">
    <source>
        <dbReference type="ARBA" id="ARBA00022605"/>
    </source>
</evidence>
<dbReference type="GO" id="GO:0009097">
    <property type="term" value="P:isoleucine biosynthetic process"/>
    <property type="evidence" value="ECO:0007669"/>
    <property type="project" value="UniProtKB-UniPathway"/>
</dbReference>
<gene>
    <name evidence="19" type="ORF">DT065_07095</name>
</gene>
<evidence type="ECO:0000256" key="12">
    <source>
        <dbReference type="ARBA" id="ARBA00023304"/>
    </source>
</evidence>
<dbReference type="GO" id="GO:0050660">
    <property type="term" value="F:flavin adenine dinucleotide binding"/>
    <property type="evidence" value="ECO:0007669"/>
    <property type="project" value="InterPro"/>
</dbReference>
<dbReference type="AlphaFoldDB" id="A0A345BXY5"/>
<keyword evidence="9" id="KW-0274">FAD</keyword>
<dbReference type="InterPro" id="IPR029061">
    <property type="entry name" value="THDP-binding"/>
</dbReference>
<dbReference type="NCBIfam" id="TIGR00118">
    <property type="entry name" value="acolac_lg"/>
    <property type="match status" value="1"/>
</dbReference>
<feature type="domain" description="Thiamine pyrophosphate enzyme central" evidence="16">
    <location>
        <begin position="223"/>
        <end position="358"/>
    </location>
</feature>
<evidence type="ECO:0000256" key="10">
    <source>
        <dbReference type="ARBA" id="ARBA00022842"/>
    </source>
</evidence>
<feature type="region of interest" description="Disordered" evidence="15">
    <location>
        <begin position="1"/>
        <end position="31"/>
    </location>
</feature>
<keyword evidence="20" id="KW-1185">Reference proteome</keyword>
<accession>A0A345BXY5</accession>
<dbReference type="FunFam" id="3.40.50.970:FF:000007">
    <property type="entry name" value="Acetolactate synthase"/>
    <property type="match status" value="1"/>
</dbReference>
<comment type="cofactor">
    <cofactor evidence="14">
        <name>thiamine diphosphate</name>
        <dbReference type="ChEBI" id="CHEBI:58937"/>
    </cofactor>
    <text evidence="14">Binds 1 thiamine pyrophosphate per subunit.</text>
</comment>
<evidence type="ECO:0000313" key="20">
    <source>
        <dbReference type="Proteomes" id="UP000252100"/>
    </source>
</evidence>
<evidence type="ECO:0000256" key="13">
    <source>
        <dbReference type="ARBA" id="ARBA00048670"/>
    </source>
</evidence>
<dbReference type="Proteomes" id="UP000252100">
    <property type="component" value="Chromosome"/>
</dbReference>
<dbReference type="GO" id="GO:0005948">
    <property type="term" value="C:acetolactate synthase complex"/>
    <property type="evidence" value="ECO:0007669"/>
    <property type="project" value="TreeGrafter"/>
</dbReference>
<evidence type="ECO:0000256" key="4">
    <source>
        <dbReference type="ARBA" id="ARBA00013145"/>
    </source>
</evidence>
<keyword evidence="12 14" id="KW-0100">Branched-chain amino acid biosynthesis</keyword>
<comment type="cofactor">
    <cofactor evidence="14">
        <name>Mg(2+)</name>
        <dbReference type="ChEBI" id="CHEBI:18420"/>
    </cofactor>
    <text evidence="14">Binds 1 Mg(2+) ion per subunit.</text>
</comment>
<evidence type="ECO:0000256" key="9">
    <source>
        <dbReference type="ARBA" id="ARBA00022827"/>
    </source>
</evidence>
<comment type="similarity">
    <text evidence="3 14">Belongs to the TPP enzyme family.</text>
</comment>
<feature type="compositionally biased region" description="Polar residues" evidence="15">
    <location>
        <begin position="13"/>
        <end position="23"/>
    </location>
</feature>
<keyword evidence="11 14" id="KW-0786">Thiamine pyrophosphate</keyword>
<keyword evidence="6" id="KW-0285">Flavoprotein</keyword>
<evidence type="ECO:0000256" key="14">
    <source>
        <dbReference type="RuleBase" id="RU003591"/>
    </source>
</evidence>
<feature type="domain" description="Thiamine pyrophosphate enzyme N-terminal TPP-binding" evidence="18">
    <location>
        <begin position="35"/>
        <end position="148"/>
    </location>
</feature>
<dbReference type="KEGG" id="rue:DT065_07095"/>
<dbReference type="UniPathway" id="UPA00047">
    <property type="reaction ID" value="UER00055"/>
</dbReference>
<name>A0A345BXY5_9BACI</name>
<keyword evidence="10 14" id="KW-0460">Magnesium</keyword>
<dbReference type="PROSITE" id="PS00187">
    <property type="entry name" value="TPP_ENZYMES"/>
    <property type="match status" value="1"/>
</dbReference>
<comment type="pathway">
    <text evidence="2 14">Amino-acid biosynthesis; L-valine biosynthesis; L-valine from pyruvate: step 1/4.</text>
</comment>
<dbReference type="Gene3D" id="3.40.50.970">
    <property type="match status" value="2"/>
</dbReference>
<dbReference type="GO" id="GO:0009099">
    <property type="term" value="P:L-valine biosynthetic process"/>
    <property type="evidence" value="ECO:0007669"/>
    <property type="project" value="UniProtKB-UniPathway"/>
</dbReference>
<evidence type="ECO:0000256" key="2">
    <source>
        <dbReference type="ARBA" id="ARBA00005025"/>
    </source>
</evidence>
<evidence type="ECO:0000259" key="16">
    <source>
        <dbReference type="Pfam" id="PF00205"/>
    </source>
</evidence>
<evidence type="ECO:0000313" key="19">
    <source>
        <dbReference type="EMBL" id="AXF55816.1"/>
    </source>
</evidence>
<comment type="catalytic activity">
    <reaction evidence="13 14">
        <text>2 pyruvate + H(+) = (2S)-2-acetolactate + CO2</text>
        <dbReference type="Rhea" id="RHEA:25249"/>
        <dbReference type="ChEBI" id="CHEBI:15361"/>
        <dbReference type="ChEBI" id="CHEBI:15378"/>
        <dbReference type="ChEBI" id="CHEBI:16526"/>
        <dbReference type="ChEBI" id="CHEBI:58476"/>
        <dbReference type="EC" id="2.2.1.6"/>
    </reaction>
</comment>
<dbReference type="InterPro" id="IPR000399">
    <property type="entry name" value="TPP-bd_CS"/>
</dbReference>
<evidence type="ECO:0000256" key="15">
    <source>
        <dbReference type="SAM" id="MobiDB-lite"/>
    </source>
</evidence>
<dbReference type="OrthoDB" id="4494979at2"/>
<dbReference type="PANTHER" id="PTHR18968">
    <property type="entry name" value="THIAMINE PYROPHOSPHATE ENZYMES"/>
    <property type="match status" value="1"/>
</dbReference>
<evidence type="ECO:0000256" key="3">
    <source>
        <dbReference type="ARBA" id="ARBA00007812"/>
    </source>
</evidence>
<dbReference type="InterPro" id="IPR012001">
    <property type="entry name" value="Thiamin_PyroP_enz_TPP-bd_dom"/>
</dbReference>
<protein>
    <recommendedName>
        <fullName evidence="4 14">Acetolactate synthase</fullName>
        <ecNumber evidence="4 14">2.2.1.6</ecNumber>
    </recommendedName>
</protein>
<dbReference type="GO" id="GO:0003984">
    <property type="term" value="F:acetolactate synthase activity"/>
    <property type="evidence" value="ECO:0007669"/>
    <property type="project" value="UniProtKB-EC"/>
</dbReference>
<evidence type="ECO:0000256" key="6">
    <source>
        <dbReference type="ARBA" id="ARBA00022630"/>
    </source>
</evidence>
<dbReference type="PANTHER" id="PTHR18968:SF13">
    <property type="entry name" value="ACETOLACTATE SYNTHASE CATALYTIC SUBUNIT, MITOCHONDRIAL"/>
    <property type="match status" value="1"/>
</dbReference>
<dbReference type="Gene3D" id="3.40.50.1220">
    <property type="entry name" value="TPP-binding domain"/>
    <property type="match status" value="1"/>
</dbReference>
<feature type="domain" description="Thiamine pyrophosphate enzyme TPP-binding" evidence="17">
    <location>
        <begin position="415"/>
        <end position="562"/>
    </location>
</feature>
<dbReference type="FunFam" id="3.40.50.1220:FF:000008">
    <property type="entry name" value="Acetolactate synthase"/>
    <property type="match status" value="1"/>
</dbReference>
<keyword evidence="5 14" id="KW-0028">Amino-acid biosynthesis</keyword>
<dbReference type="InterPro" id="IPR012000">
    <property type="entry name" value="Thiamin_PyroP_enz_cen_dom"/>
</dbReference>
<dbReference type="InterPro" id="IPR029035">
    <property type="entry name" value="DHS-like_NAD/FAD-binding_dom"/>
</dbReference>
<organism evidence="19 20">
    <name type="scientific">Salicibibacter kimchii</name>
    <dbReference type="NCBI Taxonomy" id="2099786"/>
    <lineage>
        <taxon>Bacteria</taxon>
        <taxon>Bacillati</taxon>
        <taxon>Bacillota</taxon>
        <taxon>Bacilli</taxon>
        <taxon>Bacillales</taxon>
        <taxon>Bacillaceae</taxon>
        <taxon>Salicibibacter</taxon>
    </lineage>
</organism>
<reference evidence="19 20" key="1">
    <citation type="journal article" date="2018" name="J. Microbiol.">
        <title>Salicibibacter kimchii gen. nov., sp. nov., a moderately halophilic and alkalitolerant bacterium in the family Bacillaceae, isolated from kimchi.</title>
        <authorList>
            <person name="Jang J.Y."/>
            <person name="Oh Y.J."/>
            <person name="Lim S.K."/>
            <person name="Park H.K."/>
            <person name="Lee C."/>
            <person name="Kim J.Y."/>
            <person name="Lee M.A."/>
            <person name="Choi H.J."/>
        </authorList>
    </citation>
    <scope>NUCLEOTIDE SEQUENCE [LARGE SCALE GENOMIC DNA]</scope>
    <source>
        <strain evidence="19 20">NKC1-1</strain>
    </source>
</reference>
<evidence type="ECO:0000256" key="8">
    <source>
        <dbReference type="ARBA" id="ARBA00022723"/>
    </source>
</evidence>
<dbReference type="InterPro" id="IPR045229">
    <property type="entry name" value="TPP_enz"/>
</dbReference>
<dbReference type="InterPro" id="IPR011766">
    <property type="entry name" value="TPP_enzyme_TPP-bd"/>
</dbReference>
<dbReference type="InterPro" id="IPR012846">
    <property type="entry name" value="Acetolactate_synth_lsu"/>
</dbReference>
<dbReference type="Pfam" id="PF00205">
    <property type="entry name" value="TPP_enzyme_M"/>
    <property type="match status" value="1"/>
</dbReference>
<keyword evidence="7 14" id="KW-0808">Transferase</keyword>
<dbReference type="SUPFAM" id="SSF52518">
    <property type="entry name" value="Thiamin diphosphate-binding fold (THDP-binding)"/>
    <property type="match status" value="2"/>
</dbReference>
<dbReference type="FunFam" id="3.40.50.970:FF:000016">
    <property type="entry name" value="Acetolactate synthase"/>
    <property type="match status" value="1"/>
</dbReference>
<dbReference type="UniPathway" id="UPA00049">
    <property type="reaction ID" value="UER00059"/>
</dbReference>
<comment type="pathway">
    <text evidence="1 14">Amino-acid biosynthesis; L-isoleucine biosynthesis; L-isoleucine from 2-oxobutanoate: step 1/4.</text>
</comment>
<dbReference type="InterPro" id="IPR039368">
    <property type="entry name" value="AHAS_TPP"/>
</dbReference>
<keyword evidence="8 14" id="KW-0479">Metal-binding</keyword>
<dbReference type="EC" id="2.2.1.6" evidence="4 14"/>
<dbReference type="EMBL" id="CP031092">
    <property type="protein sequence ID" value="AXF55816.1"/>
    <property type="molecule type" value="Genomic_DNA"/>
</dbReference>
<sequence>MAENQRDEGGTEMGTSVRTQAAKTANEEQQTKKLNGSQIVLRALAEENVDIIFGYPGGAILPTYDEIYKMGIHHILARHEQGAIHAAEGYARVSGKPGVCVVTSGPGATNVVTGIADAMIDSLPMIVITGQVATNVIGTDAFQEADVVGVTMPITKHNIQLRDVNDIPRVMKEAFHIATTGRPGPVLIDLPKDVSTAIGEFKYPERVHMPGYQPTVHPNRLQIKKVASAVQQAKKPVILAGAGILHADGADELFEYATQQQIPVTNTLLGLGSFPGNHPLFLGMAGMHGLYAANMALHECDLLINVGARFDDRLTGSLNHFAPEAEVVHIDVDPAEIGKNVETDIPVVGDAKEALKRLLALDKAPAPYDEWHKHLRGYSDEYPLWYNDDGKTLKPQALLDMIYKETNGEAIVTTDVGQHQMWAAQYYRFAKPHRWVTSGGLGTMGFGFPAAIGAQFAEPNLDVVAVIGDAGFQMTMQEMSILQELNMPVKIVIVNNASLGMVRQWQELFYEERYSHSLFPIQPDFLKLAEAYNIKAYKVENPSDARETFKKGLKEDGPVLFDFRVTADENCYPMIAPGKGHHEMEGIRP</sequence>
<evidence type="ECO:0000256" key="7">
    <source>
        <dbReference type="ARBA" id="ARBA00022679"/>
    </source>
</evidence>
<dbReference type="CDD" id="cd02015">
    <property type="entry name" value="TPP_AHAS"/>
    <property type="match status" value="1"/>
</dbReference>
<proteinExistence type="inferred from homology"/>
<dbReference type="SUPFAM" id="SSF52467">
    <property type="entry name" value="DHS-like NAD/FAD-binding domain"/>
    <property type="match status" value="1"/>
</dbReference>
<evidence type="ECO:0000256" key="11">
    <source>
        <dbReference type="ARBA" id="ARBA00023052"/>
    </source>
</evidence>
<dbReference type="GO" id="GO:0030976">
    <property type="term" value="F:thiamine pyrophosphate binding"/>
    <property type="evidence" value="ECO:0007669"/>
    <property type="project" value="UniProtKB-UniRule"/>
</dbReference>
<evidence type="ECO:0000256" key="1">
    <source>
        <dbReference type="ARBA" id="ARBA00004974"/>
    </source>
</evidence>
<dbReference type="CDD" id="cd07035">
    <property type="entry name" value="TPP_PYR_POX_like"/>
    <property type="match status" value="1"/>
</dbReference>
<dbReference type="Pfam" id="PF02775">
    <property type="entry name" value="TPP_enzyme_C"/>
    <property type="match status" value="1"/>
</dbReference>